<keyword evidence="4" id="KW-0436">Ligase</keyword>
<accession>A0A4Q4Z8P7</accession>
<dbReference type="Gene3D" id="3.40.50.12780">
    <property type="entry name" value="N-terminal domain of ligase-like"/>
    <property type="match status" value="2"/>
</dbReference>
<name>A0A4Q4Z8P7_9ACTN</name>
<dbReference type="CDD" id="cd05907">
    <property type="entry name" value="VL_LC_FACS_like"/>
    <property type="match status" value="1"/>
</dbReference>
<dbReference type="GO" id="GO:0004467">
    <property type="term" value="F:long-chain fatty acid-CoA ligase activity"/>
    <property type="evidence" value="ECO:0007669"/>
    <property type="project" value="TreeGrafter"/>
</dbReference>
<dbReference type="PROSITE" id="PS00455">
    <property type="entry name" value="AMP_BINDING"/>
    <property type="match status" value="1"/>
</dbReference>
<dbReference type="SUPFAM" id="SSF56801">
    <property type="entry name" value="Acetyl-CoA synthetase-like"/>
    <property type="match status" value="1"/>
</dbReference>
<evidence type="ECO:0000259" key="3">
    <source>
        <dbReference type="Pfam" id="PF00501"/>
    </source>
</evidence>
<dbReference type="InterPro" id="IPR000873">
    <property type="entry name" value="AMP-dep_synth/lig_dom"/>
</dbReference>
<dbReference type="GO" id="GO:0016020">
    <property type="term" value="C:membrane"/>
    <property type="evidence" value="ECO:0007669"/>
    <property type="project" value="TreeGrafter"/>
</dbReference>
<keyword evidence="5" id="KW-1185">Reference proteome</keyword>
<feature type="domain" description="AMP-dependent synthetase/ligase" evidence="3">
    <location>
        <begin position="4"/>
        <end position="414"/>
    </location>
</feature>
<reference evidence="4 5" key="1">
    <citation type="submission" date="2019-01" db="EMBL/GenBank/DDBJ databases">
        <title>Nocardioides guangzhouensis sp. nov., an actinobacterium isolated from soil.</title>
        <authorList>
            <person name="Fu Y."/>
            <person name="Cai Y."/>
            <person name="Lin Z."/>
            <person name="Chen P."/>
        </authorList>
    </citation>
    <scope>NUCLEOTIDE SEQUENCE [LARGE SCALE GENOMIC DNA]</scope>
    <source>
        <strain evidence="4 5">130</strain>
    </source>
</reference>
<comment type="caution">
    <text evidence="4">The sequence shown here is derived from an EMBL/GenBank/DDBJ whole genome shotgun (WGS) entry which is preliminary data.</text>
</comment>
<proteinExistence type="predicted"/>
<organism evidence="4 5">
    <name type="scientific">Nocardioides guangzhouensis</name>
    <dbReference type="NCBI Taxonomy" id="2497878"/>
    <lineage>
        <taxon>Bacteria</taxon>
        <taxon>Bacillati</taxon>
        <taxon>Actinomycetota</taxon>
        <taxon>Actinomycetes</taxon>
        <taxon>Propionibacteriales</taxon>
        <taxon>Nocardioidaceae</taxon>
        <taxon>Nocardioides</taxon>
    </lineage>
</organism>
<dbReference type="PANTHER" id="PTHR43272:SF33">
    <property type="entry name" value="AMP-BINDING DOMAIN-CONTAINING PROTEIN-RELATED"/>
    <property type="match status" value="1"/>
</dbReference>
<dbReference type="InterPro" id="IPR042099">
    <property type="entry name" value="ANL_N_sf"/>
</dbReference>
<dbReference type="Pfam" id="PF00501">
    <property type="entry name" value="AMP-binding"/>
    <property type="match status" value="1"/>
</dbReference>
<dbReference type="InterPro" id="IPR020845">
    <property type="entry name" value="AMP-binding_CS"/>
</dbReference>
<dbReference type="PANTHER" id="PTHR43272">
    <property type="entry name" value="LONG-CHAIN-FATTY-ACID--COA LIGASE"/>
    <property type="match status" value="1"/>
</dbReference>
<evidence type="ECO:0000256" key="2">
    <source>
        <dbReference type="ARBA" id="ARBA00022840"/>
    </source>
</evidence>
<gene>
    <name evidence="4" type="ORF">EKO23_16965</name>
</gene>
<dbReference type="EMBL" id="SDKM01000026">
    <property type="protein sequence ID" value="RYP84182.1"/>
    <property type="molecule type" value="Genomic_DNA"/>
</dbReference>
<evidence type="ECO:0000313" key="4">
    <source>
        <dbReference type="EMBL" id="RYP84182.1"/>
    </source>
</evidence>
<sequence length="588" mass="64034">MFYDRVRATPDVEAYRFPRDGGWESVTWAQAEEIVRPLAAGLLALGIGPEDRVAIASSTRVEWLYADLAVTCAGAATTTVYPTTGAEDVAYILSDSGSRIAFAEDDTQVAKLRSQRDQLPDLIRVVTFDGGADGEWVLGLDDLRALGEKYLADHPTAVDDAVDAVRSGDLATLIYTSGTTGRPKGVELPHSCWTYIGAGAASLDILSSDDLQYLWLPLSHSFGKMLEAVQLQIGFPTAVDGRLDRIVENLAVVRPTFMAGPPRIFEKVHSKIVQTVEEEGGVKGTLFRWAFDVGDQVGRARLEGRSPGPAVRVQHALADRLVLSRIRDRLGGRIRFMLSGSAALSEDVAAWFHAAGVLVIEGYGLTETSAGTSIVRLTDPVFGRVGPPINGTEVRLGSDGEIFVRGPSVMRGYHNRPEETAEVLSEDGWFATGDVGEIDPQGRLRITDRKKDLVKTSGGKYIAPQATEVMFKAACPLASQMVVHAEGRNYATALVALDPEALAQWGRAHGLAGLEYPELTRHPAVRAYVQGCLDQVNARLNRWETIKDFRVLERDLSIEAGELTPSMKVKRKVVETTYRPLLDSMYPS</sequence>
<keyword evidence="2" id="KW-0067">ATP-binding</keyword>
<keyword evidence="1" id="KW-0547">Nucleotide-binding</keyword>
<protein>
    <submittedName>
        <fullName evidence="4">Long-chain fatty acid--CoA ligase</fullName>
    </submittedName>
</protein>
<evidence type="ECO:0000256" key="1">
    <source>
        <dbReference type="ARBA" id="ARBA00022741"/>
    </source>
</evidence>
<evidence type="ECO:0000313" key="5">
    <source>
        <dbReference type="Proteomes" id="UP000295198"/>
    </source>
</evidence>
<dbReference type="OrthoDB" id="9803968at2"/>
<dbReference type="GO" id="GO:0005524">
    <property type="term" value="F:ATP binding"/>
    <property type="evidence" value="ECO:0007669"/>
    <property type="project" value="UniProtKB-KW"/>
</dbReference>
<dbReference type="Proteomes" id="UP000295198">
    <property type="component" value="Unassembled WGS sequence"/>
</dbReference>
<dbReference type="AlphaFoldDB" id="A0A4Q4Z8P7"/>